<comment type="catalytic activity">
    <reaction evidence="10 11">
        <text>uridine(2552) in 23S rRNA + S-adenosyl-L-methionine = 2'-O-methyluridine(2552) in 23S rRNA + S-adenosyl-L-homocysteine + H(+)</text>
        <dbReference type="Rhea" id="RHEA:42720"/>
        <dbReference type="Rhea" id="RHEA-COMP:10202"/>
        <dbReference type="Rhea" id="RHEA-COMP:10203"/>
        <dbReference type="ChEBI" id="CHEBI:15378"/>
        <dbReference type="ChEBI" id="CHEBI:57856"/>
        <dbReference type="ChEBI" id="CHEBI:59789"/>
        <dbReference type="ChEBI" id="CHEBI:65315"/>
        <dbReference type="ChEBI" id="CHEBI:74478"/>
        <dbReference type="EC" id="2.1.1.166"/>
    </reaction>
</comment>
<dbReference type="FunFam" id="3.40.50.150:FF:000005">
    <property type="entry name" value="Ribosomal RNA large subunit methyltransferase E"/>
    <property type="match status" value="1"/>
</dbReference>
<comment type="subcellular location">
    <subcellularLocation>
        <location evidence="11">Cytoplasm</location>
    </subcellularLocation>
</comment>
<dbReference type="GO" id="GO:0005737">
    <property type="term" value="C:cytoplasm"/>
    <property type="evidence" value="ECO:0007669"/>
    <property type="project" value="UniProtKB-SubCell"/>
</dbReference>
<dbReference type="Pfam" id="PF01728">
    <property type="entry name" value="FtsJ"/>
    <property type="match status" value="1"/>
</dbReference>
<evidence type="ECO:0000256" key="3">
    <source>
        <dbReference type="ARBA" id="ARBA00022679"/>
    </source>
</evidence>
<dbReference type="Gene3D" id="3.40.50.150">
    <property type="entry name" value="Vaccinia Virus protein VP39"/>
    <property type="match status" value="1"/>
</dbReference>
<evidence type="ECO:0000256" key="2">
    <source>
        <dbReference type="ARBA" id="ARBA00022603"/>
    </source>
</evidence>
<dbReference type="PANTHER" id="PTHR10920:SF18">
    <property type="entry name" value="RRNA METHYLTRANSFERASE 2, MITOCHONDRIAL"/>
    <property type="match status" value="1"/>
</dbReference>
<evidence type="ECO:0000256" key="1">
    <source>
        <dbReference type="ARBA" id="ARBA00022552"/>
    </source>
</evidence>
<comment type="caution">
    <text evidence="14">The sequence shown here is derived from an EMBL/GenBank/DDBJ whole genome shotgun (WGS) entry which is preliminary data.</text>
</comment>
<evidence type="ECO:0000256" key="6">
    <source>
        <dbReference type="ARBA" id="ARBA00038861"/>
    </source>
</evidence>
<dbReference type="PIRSF" id="PIRSF005461">
    <property type="entry name" value="23S_rRNA_mtase"/>
    <property type="match status" value="1"/>
</dbReference>
<keyword evidence="11" id="KW-0963">Cytoplasm</keyword>
<dbReference type="SUPFAM" id="SSF53335">
    <property type="entry name" value="S-adenosyl-L-methionine-dependent methyltransferases"/>
    <property type="match status" value="1"/>
</dbReference>
<sequence>MKRTKTSKSWMAEHVNDPFVQRAKSEGWRARAAYKLMEIDDKDKLIRPGMIVVDLGAAPGSWSQVANKRVGEVGRVFALDLLPMEPIPGVEFMQGDFHDEEFVERFEEILGGRQVDLVMSDIAPNISGIPSSDQARSVYLAELALDFAQKHLAQGGRFLVKVFQGEGFDAFRKQMENEFKSVLVRKPQASRGRSSEVYLLGSGKRA</sequence>
<evidence type="ECO:0000256" key="11">
    <source>
        <dbReference type="HAMAP-Rule" id="MF_01547"/>
    </source>
</evidence>
<evidence type="ECO:0000313" key="15">
    <source>
        <dbReference type="Proteomes" id="UP000318422"/>
    </source>
</evidence>
<keyword evidence="1 11" id="KW-0698">rRNA processing</keyword>
<feature type="domain" description="Ribosomal RNA methyltransferase FtsJ" evidence="13">
    <location>
        <begin position="28"/>
        <end position="203"/>
    </location>
</feature>
<dbReference type="HAMAP" id="MF_01547">
    <property type="entry name" value="RNA_methyltr_E"/>
    <property type="match status" value="1"/>
</dbReference>
<keyword evidence="2 11" id="KW-0489">Methyltransferase</keyword>
<feature type="binding site" evidence="11">
    <location>
        <position position="60"/>
    </location>
    <ligand>
        <name>S-adenosyl-L-methionine</name>
        <dbReference type="ChEBI" id="CHEBI:59789"/>
    </ligand>
</feature>
<dbReference type="InterPro" id="IPR050082">
    <property type="entry name" value="RNA_methyltr_RlmE"/>
</dbReference>
<dbReference type="InterPro" id="IPR029063">
    <property type="entry name" value="SAM-dependent_MTases_sf"/>
</dbReference>
<evidence type="ECO:0000256" key="4">
    <source>
        <dbReference type="ARBA" id="ARBA00022691"/>
    </source>
</evidence>
<dbReference type="EMBL" id="BJNV01000007">
    <property type="protein sequence ID" value="GEC94561.1"/>
    <property type="molecule type" value="Genomic_DNA"/>
</dbReference>
<feature type="binding site" evidence="11">
    <location>
        <position position="62"/>
    </location>
    <ligand>
        <name>S-adenosyl-L-methionine</name>
        <dbReference type="ChEBI" id="CHEBI:59789"/>
    </ligand>
</feature>
<feature type="binding site" evidence="11">
    <location>
        <position position="80"/>
    </location>
    <ligand>
        <name>S-adenosyl-L-methionine</name>
        <dbReference type="ChEBI" id="CHEBI:59789"/>
    </ligand>
</feature>
<reference evidence="14 15" key="1">
    <citation type="submission" date="2019-06" db="EMBL/GenBank/DDBJ databases">
        <title>Whole genome shotgun sequence of Zoogloea ramigera NBRC 15342.</title>
        <authorList>
            <person name="Hosoyama A."/>
            <person name="Uohara A."/>
            <person name="Ohji S."/>
            <person name="Ichikawa N."/>
        </authorList>
    </citation>
    <scope>NUCLEOTIDE SEQUENCE [LARGE SCALE GENOMIC DNA]</scope>
    <source>
        <strain evidence="14 15">NBRC 15342</strain>
    </source>
</reference>
<feature type="binding site" evidence="11">
    <location>
        <position position="121"/>
    </location>
    <ligand>
        <name>S-adenosyl-L-methionine</name>
        <dbReference type="ChEBI" id="CHEBI:59789"/>
    </ligand>
</feature>
<dbReference type="RefSeq" id="WP_141349312.1">
    <property type="nucleotide sequence ID" value="NZ_BJNV01000007.1"/>
</dbReference>
<keyword evidence="3 11" id="KW-0808">Transferase</keyword>
<dbReference type="GO" id="GO:0008650">
    <property type="term" value="F:rRNA (uridine-2'-O-)-methyltransferase activity"/>
    <property type="evidence" value="ECO:0007669"/>
    <property type="project" value="UniProtKB-UniRule"/>
</dbReference>
<evidence type="ECO:0000313" key="14">
    <source>
        <dbReference type="EMBL" id="GEC94561.1"/>
    </source>
</evidence>
<evidence type="ECO:0000256" key="10">
    <source>
        <dbReference type="ARBA" id="ARBA00048970"/>
    </source>
</evidence>
<evidence type="ECO:0000256" key="7">
    <source>
        <dbReference type="ARBA" id="ARBA00041129"/>
    </source>
</evidence>
<dbReference type="PANTHER" id="PTHR10920">
    <property type="entry name" value="RIBOSOMAL RNA METHYLTRANSFERASE"/>
    <property type="match status" value="1"/>
</dbReference>
<comment type="similarity">
    <text evidence="11">Belongs to the class I-like SAM-binding methyltransferase superfamily. RNA methyltransferase RlmE family.</text>
</comment>
<evidence type="ECO:0000256" key="8">
    <source>
        <dbReference type="ARBA" id="ARBA00041995"/>
    </source>
</evidence>
<evidence type="ECO:0000256" key="12">
    <source>
        <dbReference type="PIRSR" id="PIRSR005461-1"/>
    </source>
</evidence>
<protein>
    <recommendedName>
        <fullName evidence="7 11">Ribosomal RNA large subunit methyltransferase E</fullName>
        <ecNumber evidence="6 11">2.1.1.166</ecNumber>
    </recommendedName>
    <alternativeName>
        <fullName evidence="9 11">23S rRNA Um2552 methyltransferase</fullName>
    </alternativeName>
    <alternativeName>
        <fullName evidence="8 11">rRNA (uridine-2'-O-)-methyltransferase</fullName>
    </alternativeName>
</protein>
<evidence type="ECO:0000256" key="5">
    <source>
        <dbReference type="ARBA" id="ARBA00037569"/>
    </source>
</evidence>
<organism evidence="14 15">
    <name type="scientific">Zoogloea ramigera</name>
    <dbReference type="NCBI Taxonomy" id="350"/>
    <lineage>
        <taxon>Bacteria</taxon>
        <taxon>Pseudomonadati</taxon>
        <taxon>Pseudomonadota</taxon>
        <taxon>Betaproteobacteria</taxon>
        <taxon>Rhodocyclales</taxon>
        <taxon>Zoogloeaceae</taxon>
        <taxon>Zoogloea</taxon>
    </lineage>
</organism>
<keyword evidence="15" id="KW-1185">Reference proteome</keyword>
<dbReference type="EC" id="2.1.1.166" evidence="6 11"/>
<feature type="binding site" evidence="11">
    <location>
        <position position="96"/>
    </location>
    <ligand>
        <name>S-adenosyl-L-methionine</name>
        <dbReference type="ChEBI" id="CHEBI:59789"/>
    </ligand>
</feature>
<name>A0A4Y4CNN0_ZOORA</name>
<keyword evidence="4 11" id="KW-0949">S-adenosyl-L-methionine</keyword>
<comment type="function">
    <text evidence="5 11">Specifically methylates the uridine in position 2552 of 23S rRNA at the 2'-O position of the ribose in the fully assembled 50S ribosomal subunit.</text>
</comment>
<feature type="active site" description="Proton acceptor" evidence="11 12">
    <location>
        <position position="161"/>
    </location>
</feature>
<evidence type="ECO:0000256" key="9">
    <source>
        <dbReference type="ARBA" id="ARBA00042745"/>
    </source>
</evidence>
<evidence type="ECO:0000259" key="13">
    <source>
        <dbReference type="Pfam" id="PF01728"/>
    </source>
</evidence>
<dbReference type="Proteomes" id="UP000318422">
    <property type="component" value="Unassembled WGS sequence"/>
</dbReference>
<dbReference type="InterPro" id="IPR015507">
    <property type="entry name" value="rRNA-MeTfrase_E"/>
</dbReference>
<proteinExistence type="inferred from homology"/>
<accession>A0A4Y4CNN0</accession>
<dbReference type="InterPro" id="IPR002877">
    <property type="entry name" value="RNA_MeTrfase_FtsJ_dom"/>
</dbReference>
<dbReference type="OrthoDB" id="9790080at2"/>
<gene>
    <name evidence="11 14" type="primary">rlmE</name>
    <name evidence="11" type="synonym">ftsJ</name>
    <name evidence="11" type="synonym">rrmJ</name>
    <name evidence="14" type="ORF">ZRA01_06340</name>
</gene>
<dbReference type="AlphaFoldDB" id="A0A4Y4CNN0"/>